<name>A0A0R0KEX4_SOYBN</name>
<dbReference type="AlphaFoldDB" id="A0A0R0KEX4"/>
<proteinExistence type="predicted"/>
<evidence type="ECO:0000313" key="3">
    <source>
        <dbReference type="Proteomes" id="UP000008827"/>
    </source>
</evidence>
<sequence>MNGMIHFFVPNLSIVGPNFDSFAIDICNRPMTQESIIHLIMDQITKVKTTIWLMEQITSFQLETNQPP</sequence>
<reference evidence="1" key="3">
    <citation type="submission" date="2018-07" db="EMBL/GenBank/DDBJ databases">
        <title>WGS assembly of Glycine max.</title>
        <authorList>
            <person name="Schmutz J."/>
            <person name="Cannon S."/>
            <person name="Schlueter J."/>
            <person name="Ma J."/>
            <person name="Mitros T."/>
            <person name="Nelson W."/>
            <person name="Hyten D."/>
            <person name="Song Q."/>
            <person name="Thelen J."/>
            <person name="Cheng J."/>
            <person name="Xu D."/>
            <person name="Hellsten U."/>
            <person name="May G."/>
            <person name="Yu Y."/>
            <person name="Sakurai T."/>
            <person name="Umezawa T."/>
            <person name="Bhattacharyya M."/>
            <person name="Sandhu D."/>
            <person name="Valliyodan B."/>
            <person name="Lindquist E."/>
            <person name="Peto M."/>
            <person name="Grant D."/>
            <person name="Shu S."/>
            <person name="Goodstein D."/>
            <person name="Barry K."/>
            <person name="Futrell-Griggs M."/>
            <person name="Abernathy B."/>
            <person name="Du J."/>
            <person name="Tian Z."/>
            <person name="Zhu L."/>
            <person name="Gill N."/>
            <person name="Joshi T."/>
            <person name="Libault M."/>
            <person name="Sethuraman A."/>
            <person name="Zhang X."/>
            <person name="Shinozaki K."/>
            <person name="Nguyen H."/>
            <person name="Wing R."/>
            <person name="Cregan P."/>
            <person name="Specht J."/>
            <person name="Grimwood J."/>
            <person name="Rokhsar D."/>
            <person name="Stacey G."/>
            <person name="Shoemaker R."/>
            <person name="Jackson S."/>
        </authorList>
    </citation>
    <scope>NUCLEOTIDE SEQUENCE</scope>
    <source>
        <tissue evidence="1">Callus</tissue>
    </source>
</reference>
<dbReference type="Proteomes" id="UP000008827">
    <property type="component" value="Chromosome 3"/>
</dbReference>
<evidence type="ECO:0000313" key="1">
    <source>
        <dbReference type="EMBL" id="KRH65441.1"/>
    </source>
</evidence>
<keyword evidence="3" id="KW-1185">Reference proteome</keyword>
<dbReference type="InParanoid" id="A0A0R0KEX4"/>
<dbReference type="Gramene" id="KRH65441">
    <property type="protein sequence ID" value="KRH65441"/>
    <property type="gene ID" value="GLYMA_03G036100"/>
</dbReference>
<dbReference type="EnsemblPlants" id="KRH65441">
    <property type="protein sequence ID" value="KRH65441"/>
    <property type="gene ID" value="GLYMA_03G036100"/>
</dbReference>
<accession>A0A0R0KEX4</accession>
<organism evidence="1">
    <name type="scientific">Glycine max</name>
    <name type="common">Soybean</name>
    <name type="synonym">Glycine hispida</name>
    <dbReference type="NCBI Taxonomy" id="3847"/>
    <lineage>
        <taxon>Eukaryota</taxon>
        <taxon>Viridiplantae</taxon>
        <taxon>Streptophyta</taxon>
        <taxon>Embryophyta</taxon>
        <taxon>Tracheophyta</taxon>
        <taxon>Spermatophyta</taxon>
        <taxon>Magnoliopsida</taxon>
        <taxon>eudicotyledons</taxon>
        <taxon>Gunneridae</taxon>
        <taxon>Pentapetalae</taxon>
        <taxon>rosids</taxon>
        <taxon>fabids</taxon>
        <taxon>Fabales</taxon>
        <taxon>Fabaceae</taxon>
        <taxon>Papilionoideae</taxon>
        <taxon>50 kb inversion clade</taxon>
        <taxon>NPAAA clade</taxon>
        <taxon>indigoferoid/millettioid clade</taxon>
        <taxon>Phaseoleae</taxon>
        <taxon>Glycine</taxon>
        <taxon>Glycine subgen. Soja</taxon>
    </lineage>
</organism>
<reference evidence="1 2" key="1">
    <citation type="journal article" date="2010" name="Nature">
        <title>Genome sequence of the palaeopolyploid soybean.</title>
        <authorList>
            <person name="Schmutz J."/>
            <person name="Cannon S.B."/>
            <person name="Schlueter J."/>
            <person name="Ma J."/>
            <person name="Mitros T."/>
            <person name="Nelson W."/>
            <person name="Hyten D.L."/>
            <person name="Song Q."/>
            <person name="Thelen J.J."/>
            <person name="Cheng J."/>
            <person name="Xu D."/>
            <person name="Hellsten U."/>
            <person name="May G.D."/>
            <person name="Yu Y."/>
            <person name="Sakurai T."/>
            <person name="Umezawa T."/>
            <person name="Bhattacharyya M.K."/>
            <person name="Sandhu D."/>
            <person name="Valliyodan B."/>
            <person name="Lindquist E."/>
            <person name="Peto M."/>
            <person name="Grant D."/>
            <person name="Shu S."/>
            <person name="Goodstein D."/>
            <person name="Barry K."/>
            <person name="Futrell-Griggs M."/>
            <person name="Abernathy B."/>
            <person name="Du J."/>
            <person name="Tian Z."/>
            <person name="Zhu L."/>
            <person name="Gill N."/>
            <person name="Joshi T."/>
            <person name="Libault M."/>
            <person name="Sethuraman A."/>
            <person name="Zhang X.-C."/>
            <person name="Shinozaki K."/>
            <person name="Nguyen H.T."/>
            <person name="Wing R.A."/>
            <person name="Cregan P."/>
            <person name="Specht J."/>
            <person name="Grimwood J."/>
            <person name="Rokhsar D."/>
            <person name="Stacey G."/>
            <person name="Shoemaker R.C."/>
            <person name="Jackson S.A."/>
        </authorList>
    </citation>
    <scope>NUCLEOTIDE SEQUENCE</scope>
    <source>
        <strain evidence="2">cv. Williams 82</strain>
        <tissue evidence="1">Callus</tissue>
    </source>
</reference>
<protein>
    <submittedName>
        <fullName evidence="1 2">Uncharacterized protein</fullName>
    </submittedName>
</protein>
<dbReference type="EMBL" id="CM000836">
    <property type="protein sequence ID" value="KRH65441.1"/>
    <property type="molecule type" value="Genomic_DNA"/>
</dbReference>
<reference evidence="2" key="2">
    <citation type="submission" date="2018-02" db="UniProtKB">
        <authorList>
            <consortium name="EnsemblPlants"/>
        </authorList>
    </citation>
    <scope>IDENTIFICATION</scope>
    <source>
        <strain evidence="2">Williams 82</strain>
    </source>
</reference>
<evidence type="ECO:0000313" key="2">
    <source>
        <dbReference type="EnsemblPlants" id="KRH65441"/>
    </source>
</evidence>
<gene>
    <name evidence="1" type="ORF">GLYMA_03G036100</name>
</gene>